<dbReference type="Gene3D" id="2.40.170.20">
    <property type="entry name" value="TonB-dependent receptor, beta-barrel domain"/>
    <property type="match status" value="1"/>
</dbReference>
<keyword evidence="6" id="KW-0472">Membrane</keyword>
<accession>A0ABS5VYQ9</accession>
<dbReference type="EMBL" id="JAHESD010000080">
    <property type="protein sequence ID" value="MBT1706064.1"/>
    <property type="molecule type" value="Genomic_DNA"/>
</dbReference>
<dbReference type="SUPFAM" id="SSF56935">
    <property type="entry name" value="Porins"/>
    <property type="match status" value="1"/>
</dbReference>
<comment type="caution">
    <text evidence="9">The sequence shown here is derived from an EMBL/GenBank/DDBJ whole genome shotgun (WGS) entry which is preliminary data.</text>
</comment>
<evidence type="ECO:0000313" key="10">
    <source>
        <dbReference type="Proteomes" id="UP000772618"/>
    </source>
</evidence>
<sequence length="760" mass="86176">MNRWFCLFFCFFALNEAAAQSIKLKGRINNLQGETLPSAQVSLFPDSITVLTDLNGRFSIETKRGNKQLIISFVGYESHRIHFYATKDSTVTVKLKEQLNQLNAVVVEDVRDRQQEIFNNNQTSTNVLTKEEITGIPVLMGEADVIKTLQLLPGTVRGVEGSSDLFVRGGAADQNLVLLDGAPVYNTSHLFGFLSVFNPDILDKVESINGGFPAHYGGRLSSILNVNTGNTVADRTNISGDIGLISSRLFLEQPLVKDKASFWIGGRRTYIDRVVQLVGEELPYFFYDVNAKLILDPDERNHFEISYYGGEDVLDFFRDRNNDGNGIITTYESGNNSQSFIWKRTFARGLKSELTAMRSKYKYDIRNIFEDNQLLASSNIEDYGGKWTFTKDSLFSKGTLKTGIEWIRHAVSPNVINTTGFIAEFFESNTTSAKSAHEIAAYAEYSWMPIERLNVAAGFRGSLGVLENKKYFNPEPRISARYELNKDQALKLSYSRMSQYIHRISNSAISMPTDIWYPVTDSIKPQTSHQVALAWQWAKSDSRIFLSIESYYKTMQQLIGYEEGTNLFLNTDFESQLIQGKGRAYGFEFLIKKDAGRFTGWISYTLSWSSRQFNDINNGDWFRARYDRRHNGAIVMQYALSKRFSTSFVWEYISGSRFTPVTGQYTVVAPTLTGVDVIPVFAPINSVKLADTHRLDIGIKFRNKPGRKFQWHWFAGVYNIYNRATPIGIVISEDETDGSLSYEQPGLFGLLPFISYGFKL</sequence>
<name>A0ABS5VYQ9_9BACT</name>
<dbReference type="PANTHER" id="PTHR30069">
    <property type="entry name" value="TONB-DEPENDENT OUTER MEMBRANE RECEPTOR"/>
    <property type="match status" value="1"/>
</dbReference>
<dbReference type="InterPro" id="IPR039426">
    <property type="entry name" value="TonB-dep_rcpt-like"/>
</dbReference>
<keyword evidence="10" id="KW-1185">Reference proteome</keyword>
<evidence type="ECO:0000256" key="5">
    <source>
        <dbReference type="ARBA" id="ARBA00022729"/>
    </source>
</evidence>
<gene>
    <name evidence="9" type="ORF">KK060_22425</name>
</gene>
<reference evidence="9 10" key="1">
    <citation type="submission" date="2021-05" db="EMBL/GenBank/DDBJ databases">
        <title>A Polyphasic approach of four new species of the genus Ohtaekwangia: Ohtaekwangia histidinii sp. nov., Ohtaekwangia cretensis sp. nov., Ohtaekwangia indiensis sp. nov., Ohtaekwangia reichenbachii sp. nov. from diverse environment.</title>
        <authorList>
            <person name="Octaviana S."/>
        </authorList>
    </citation>
    <scope>NUCLEOTIDE SEQUENCE [LARGE SCALE GENOMIC DNA]</scope>
    <source>
        <strain evidence="9 10">PWU20</strain>
    </source>
</reference>
<evidence type="ECO:0000259" key="8">
    <source>
        <dbReference type="Pfam" id="PF07715"/>
    </source>
</evidence>
<dbReference type="Pfam" id="PF13715">
    <property type="entry name" value="CarbopepD_reg_2"/>
    <property type="match status" value="1"/>
</dbReference>
<keyword evidence="4" id="KW-0812">Transmembrane</keyword>
<comment type="subcellular location">
    <subcellularLocation>
        <location evidence="1">Cell outer membrane</location>
        <topology evidence="1">Multi-pass membrane protein</topology>
    </subcellularLocation>
</comment>
<evidence type="ECO:0000256" key="3">
    <source>
        <dbReference type="ARBA" id="ARBA00022452"/>
    </source>
</evidence>
<keyword evidence="5" id="KW-0732">Signal</keyword>
<evidence type="ECO:0000256" key="4">
    <source>
        <dbReference type="ARBA" id="ARBA00022692"/>
    </source>
</evidence>
<dbReference type="InterPro" id="IPR012910">
    <property type="entry name" value="Plug_dom"/>
</dbReference>
<keyword evidence="2" id="KW-0813">Transport</keyword>
<dbReference type="Pfam" id="PF07715">
    <property type="entry name" value="Plug"/>
    <property type="match status" value="1"/>
</dbReference>
<dbReference type="Gene3D" id="2.60.40.1120">
    <property type="entry name" value="Carboxypeptidase-like, regulatory domain"/>
    <property type="match status" value="1"/>
</dbReference>
<protein>
    <submittedName>
        <fullName evidence="9">Carboxypeptidase-like regulatory domain-containing protein</fullName>
    </submittedName>
</protein>
<dbReference type="SUPFAM" id="SSF49464">
    <property type="entry name" value="Carboxypeptidase regulatory domain-like"/>
    <property type="match status" value="1"/>
</dbReference>
<keyword evidence="3" id="KW-1134">Transmembrane beta strand</keyword>
<keyword evidence="7" id="KW-0998">Cell outer membrane</keyword>
<evidence type="ECO:0000256" key="7">
    <source>
        <dbReference type="ARBA" id="ARBA00023237"/>
    </source>
</evidence>
<evidence type="ECO:0000313" key="9">
    <source>
        <dbReference type="EMBL" id="MBT1706064.1"/>
    </source>
</evidence>
<dbReference type="Proteomes" id="UP000772618">
    <property type="component" value="Unassembled WGS sequence"/>
</dbReference>
<proteinExistence type="predicted"/>
<dbReference type="PANTHER" id="PTHR30069:SF29">
    <property type="entry name" value="HEMOGLOBIN AND HEMOGLOBIN-HAPTOGLOBIN-BINDING PROTEIN 1-RELATED"/>
    <property type="match status" value="1"/>
</dbReference>
<feature type="domain" description="TonB-dependent receptor plug" evidence="8">
    <location>
        <begin position="123"/>
        <end position="219"/>
    </location>
</feature>
<organism evidence="9 10">
    <name type="scientific">Chryseosolibacter indicus</name>
    <dbReference type="NCBI Taxonomy" id="2782351"/>
    <lineage>
        <taxon>Bacteria</taxon>
        <taxon>Pseudomonadati</taxon>
        <taxon>Bacteroidota</taxon>
        <taxon>Cytophagia</taxon>
        <taxon>Cytophagales</taxon>
        <taxon>Chryseotaleaceae</taxon>
        <taxon>Chryseosolibacter</taxon>
    </lineage>
</organism>
<dbReference type="InterPro" id="IPR037066">
    <property type="entry name" value="Plug_dom_sf"/>
</dbReference>
<evidence type="ECO:0000256" key="2">
    <source>
        <dbReference type="ARBA" id="ARBA00022448"/>
    </source>
</evidence>
<evidence type="ECO:0000256" key="6">
    <source>
        <dbReference type="ARBA" id="ARBA00023136"/>
    </source>
</evidence>
<dbReference type="InterPro" id="IPR008969">
    <property type="entry name" value="CarboxyPept-like_regulatory"/>
</dbReference>
<dbReference type="InterPro" id="IPR036942">
    <property type="entry name" value="Beta-barrel_TonB_sf"/>
</dbReference>
<dbReference type="Gene3D" id="2.170.130.10">
    <property type="entry name" value="TonB-dependent receptor, plug domain"/>
    <property type="match status" value="1"/>
</dbReference>
<dbReference type="RefSeq" id="WP_254156836.1">
    <property type="nucleotide sequence ID" value="NZ_JAHESD010000080.1"/>
</dbReference>
<evidence type="ECO:0000256" key="1">
    <source>
        <dbReference type="ARBA" id="ARBA00004571"/>
    </source>
</evidence>